<dbReference type="Proteomes" id="UP000680865">
    <property type="component" value="Unassembled WGS sequence"/>
</dbReference>
<protein>
    <recommendedName>
        <fullName evidence="3">NIPSNAP domain-containing protein</fullName>
    </recommendedName>
</protein>
<dbReference type="SUPFAM" id="SSF54909">
    <property type="entry name" value="Dimeric alpha+beta barrel"/>
    <property type="match status" value="1"/>
</dbReference>
<dbReference type="AlphaFoldDB" id="A0A919T0F2"/>
<name>A0A919T0F2_9ACTN</name>
<dbReference type="Gene3D" id="3.30.70.100">
    <property type="match status" value="1"/>
</dbReference>
<dbReference type="RefSeq" id="WP_213002203.1">
    <property type="nucleotide sequence ID" value="NZ_BAAATW010000004.1"/>
</dbReference>
<proteinExistence type="predicted"/>
<sequence>MENALLEIRFFDLHPGTRDEFHRISHEGTVPLMRRCGITVVAYGPMLNDDNAWCLVRAFRSEQDRVTTSGAMYETAEWLSQFDAVVPPMIAGYRTAVLNAPSAASLEWVQLA</sequence>
<organism evidence="1 2">
    <name type="scientific">Winogradskya consettensis</name>
    <dbReference type="NCBI Taxonomy" id="113560"/>
    <lineage>
        <taxon>Bacteria</taxon>
        <taxon>Bacillati</taxon>
        <taxon>Actinomycetota</taxon>
        <taxon>Actinomycetes</taxon>
        <taxon>Micromonosporales</taxon>
        <taxon>Micromonosporaceae</taxon>
        <taxon>Winogradskya</taxon>
    </lineage>
</organism>
<evidence type="ECO:0008006" key="3">
    <source>
        <dbReference type="Google" id="ProtNLM"/>
    </source>
</evidence>
<evidence type="ECO:0000313" key="2">
    <source>
        <dbReference type="Proteomes" id="UP000680865"/>
    </source>
</evidence>
<reference evidence="1" key="1">
    <citation type="submission" date="2021-03" db="EMBL/GenBank/DDBJ databases">
        <title>Whole genome shotgun sequence of Actinoplanes consettensis NBRC 14913.</title>
        <authorList>
            <person name="Komaki H."/>
            <person name="Tamura T."/>
        </authorList>
    </citation>
    <scope>NUCLEOTIDE SEQUENCE</scope>
    <source>
        <strain evidence="1">NBRC 14913</strain>
    </source>
</reference>
<dbReference type="EMBL" id="BOQP01000048">
    <property type="protein sequence ID" value="GIM81741.1"/>
    <property type="molecule type" value="Genomic_DNA"/>
</dbReference>
<accession>A0A919T0F2</accession>
<dbReference type="InterPro" id="IPR011008">
    <property type="entry name" value="Dimeric_a/b-barrel"/>
</dbReference>
<evidence type="ECO:0000313" key="1">
    <source>
        <dbReference type="EMBL" id="GIM81741.1"/>
    </source>
</evidence>
<keyword evidence="2" id="KW-1185">Reference proteome</keyword>
<gene>
    <name evidence="1" type="ORF">Aco04nite_78100</name>
</gene>
<comment type="caution">
    <text evidence="1">The sequence shown here is derived from an EMBL/GenBank/DDBJ whole genome shotgun (WGS) entry which is preliminary data.</text>
</comment>